<organism evidence="2 3">
    <name type="scientific">Dorea longicatena</name>
    <dbReference type="NCBI Taxonomy" id="88431"/>
    <lineage>
        <taxon>Bacteria</taxon>
        <taxon>Bacillati</taxon>
        <taxon>Bacillota</taxon>
        <taxon>Clostridia</taxon>
        <taxon>Lachnospirales</taxon>
        <taxon>Lachnospiraceae</taxon>
        <taxon>Dorea</taxon>
    </lineage>
</organism>
<evidence type="ECO:0000313" key="2">
    <source>
        <dbReference type="EMBL" id="CUM75021.1"/>
    </source>
</evidence>
<evidence type="ECO:0000313" key="3">
    <source>
        <dbReference type="Proteomes" id="UP000095597"/>
    </source>
</evidence>
<dbReference type="InterPro" id="IPR024215">
    <property type="entry name" value="DUF3847"/>
</dbReference>
<dbReference type="OrthoDB" id="1827473at2"/>
<dbReference type="EMBL" id="CYXO01000002">
    <property type="protein sequence ID" value="CUM75021.1"/>
    <property type="molecule type" value="Genomic_DNA"/>
</dbReference>
<feature type="coiled-coil region" evidence="1">
    <location>
        <begin position="5"/>
        <end position="46"/>
    </location>
</feature>
<name>A0A173RAX6_9FIRM</name>
<dbReference type="Pfam" id="PF12958">
    <property type="entry name" value="DUF3847"/>
    <property type="match status" value="1"/>
</dbReference>
<proteinExistence type="predicted"/>
<reference evidence="2 3" key="1">
    <citation type="submission" date="2015-09" db="EMBL/GenBank/DDBJ databases">
        <authorList>
            <consortium name="Pathogen Informatics"/>
        </authorList>
    </citation>
    <scope>NUCLEOTIDE SEQUENCE [LARGE SCALE GENOMIC DNA]</scope>
    <source>
        <strain evidence="2 3">2789STDY5834961</strain>
    </source>
</reference>
<dbReference type="Proteomes" id="UP000095597">
    <property type="component" value="Unassembled WGS sequence"/>
</dbReference>
<sequence length="109" mass="12964">MARTQRSIEERISEKEIQYEQVMEKAKQYQAQMKRLKQQKKAEERKKRTHLLCQIGGTVEKVLNRPLVEEDVMRLLNFLNQQERNGKYFTRAMEKCPDTGSETEGTENE</sequence>
<dbReference type="RefSeq" id="WP_055213341.1">
    <property type="nucleotide sequence ID" value="NZ_CYXO01000002.1"/>
</dbReference>
<evidence type="ECO:0000256" key="1">
    <source>
        <dbReference type="SAM" id="Coils"/>
    </source>
</evidence>
<dbReference type="AlphaFoldDB" id="A0A173RAX6"/>
<keyword evidence="1" id="KW-0175">Coiled coil</keyword>
<accession>A0A173RAX6</accession>
<gene>
    <name evidence="2" type="ORF">ERS852573_00343</name>
</gene>
<protein>
    <submittedName>
        <fullName evidence="2">Protein of uncharacterized function (DUF3847)</fullName>
    </submittedName>
</protein>